<accession>A0ABR1JL92</accession>
<evidence type="ECO:0000313" key="2">
    <source>
        <dbReference type="Proteomes" id="UP001498398"/>
    </source>
</evidence>
<proteinExistence type="predicted"/>
<dbReference type="Pfam" id="PF18759">
    <property type="entry name" value="Plavaka"/>
    <property type="match status" value="1"/>
</dbReference>
<name>A0ABR1JL92_9AGAR</name>
<organism evidence="1 2">
    <name type="scientific">Marasmiellus scandens</name>
    <dbReference type="NCBI Taxonomy" id="2682957"/>
    <lineage>
        <taxon>Eukaryota</taxon>
        <taxon>Fungi</taxon>
        <taxon>Dikarya</taxon>
        <taxon>Basidiomycota</taxon>
        <taxon>Agaricomycotina</taxon>
        <taxon>Agaricomycetes</taxon>
        <taxon>Agaricomycetidae</taxon>
        <taxon>Agaricales</taxon>
        <taxon>Marasmiineae</taxon>
        <taxon>Omphalotaceae</taxon>
        <taxon>Marasmiellus</taxon>
    </lineage>
</organism>
<dbReference type="Proteomes" id="UP001498398">
    <property type="component" value="Unassembled WGS sequence"/>
</dbReference>
<evidence type="ECO:0008006" key="3">
    <source>
        <dbReference type="Google" id="ProtNLM"/>
    </source>
</evidence>
<gene>
    <name evidence="1" type="ORF">VKT23_007843</name>
</gene>
<dbReference type="EMBL" id="JBANRG010000011">
    <property type="protein sequence ID" value="KAK7462238.1"/>
    <property type="molecule type" value="Genomic_DNA"/>
</dbReference>
<sequence>MPAMSSTQPQPLLCQECQPPKKFSKYSNLTRHKNTYHTNSSSQDGPTLRFIYVKHPKLNGMAICTVLEKLAYGQIGLPCDESGAFLPPHAPPAPEPPIPPAHSKESWAPFSEHVEFEFAHYHFVEQHTSRQGINRALDIWAASLLRHGIRDGTPWKSVDHLYSAIDSIREGHIAWKTYTVKYEGPLPPGTPPKWMTQEFELCVRDAREVVHEQLGTKEFNGKVHYTPYMQFENGEHRFSNLMSGDWAHGKANIIAEDKDTWGSMLVPIVLGSDKTTVSVATGSQEFHPGYISIGNITNVARHAHGKGVLPFAFLPIPKTNKKQRKKVAYQCFCRQMYHACLSMALQPLKPGMTSYEVVKCPDDHFRRAIYEIGPYIADYPEQVLLAGIVQNWCPKCFAKPDNLDSPDPLLLRS</sequence>
<evidence type="ECO:0000313" key="1">
    <source>
        <dbReference type="EMBL" id="KAK7462238.1"/>
    </source>
</evidence>
<dbReference type="InterPro" id="IPR041078">
    <property type="entry name" value="Plavaka"/>
</dbReference>
<protein>
    <recommendedName>
        <fullName evidence="3">C2H2-type domain-containing protein</fullName>
    </recommendedName>
</protein>
<comment type="caution">
    <text evidence="1">The sequence shown here is derived from an EMBL/GenBank/DDBJ whole genome shotgun (WGS) entry which is preliminary data.</text>
</comment>
<keyword evidence="2" id="KW-1185">Reference proteome</keyword>
<reference evidence="1 2" key="1">
    <citation type="submission" date="2024-01" db="EMBL/GenBank/DDBJ databases">
        <title>A draft genome for the cacao thread blight pathogen Marasmiellus scandens.</title>
        <authorList>
            <person name="Baruah I.K."/>
            <person name="Leung J."/>
            <person name="Bukari Y."/>
            <person name="Amoako-Attah I."/>
            <person name="Meinhardt L.W."/>
            <person name="Bailey B.A."/>
            <person name="Cohen S.P."/>
        </authorList>
    </citation>
    <scope>NUCLEOTIDE SEQUENCE [LARGE SCALE GENOMIC DNA]</scope>
    <source>
        <strain evidence="1 2">GH-19</strain>
    </source>
</reference>